<gene>
    <name evidence="2" type="ORF">PUMCH_001323</name>
</gene>
<dbReference type="EMBL" id="CP138895">
    <property type="protein sequence ID" value="WPK24067.1"/>
    <property type="molecule type" value="Genomic_DNA"/>
</dbReference>
<proteinExistence type="predicted"/>
<feature type="compositionally biased region" description="Basic and acidic residues" evidence="1">
    <location>
        <begin position="519"/>
        <end position="528"/>
    </location>
</feature>
<dbReference type="KEGG" id="asau:88172389"/>
<dbReference type="RefSeq" id="XP_062876451.1">
    <property type="nucleotide sequence ID" value="XM_063020381.1"/>
</dbReference>
<evidence type="ECO:0000313" key="2">
    <source>
        <dbReference type="EMBL" id="WPK24067.1"/>
    </source>
</evidence>
<evidence type="ECO:0000256" key="1">
    <source>
        <dbReference type="SAM" id="MobiDB-lite"/>
    </source>
</evidence>
<evidence type="ECO:0000313" key="3">
    <source>
        <dbReference type="Proteomes" id="UP001338582"/>
    </source>
</evidence>
<sequence>MSSAPTYSPLQAPLSQLGKRTHRHRRSGAISGNFDAVGLGLFSPPSIPNAARHSPHSLNPIPLSGSPGSHHHLLLSLMLYGSGGGSGEESDVLDRHFNFCNEEDFRNKPADTDFEFPKRISDLPALPFLSPAAIQSPLRRLSGGSTLLNSPIRLRNRRSASSMNATPKLFLTDETVMDEHNVPDALIDLDEILNPGNLLIGDRADSLNGAEPRSFHDDGFFQLSRPTYSLPLTCFSPFSSPAYLKQPIREPANRAIEEEDDSEIPAADLVPCAPSITFNTQRLNSLSAPATASTSEMYELSVNSSNTSLPSIETGSQRNASATLLEKSVSNSSRESTFSGPGFARSSSIKRASGAMASRYQTFYDQSIKISYALKNTSNENVNTPIPISTPNPASHEGLYYTPTSPHSLTFNSSIAENLGHSSSMPCLKVNGPTTGVPRHVGSSTGISEIRARDAKSIQVQQPVPNNHYGLYRPQDGHMRNSLGYIVHAELPYRINSKLGLYVETASLPVHSHYGNSSRQRERDDRKALAAQSSAKTSLTENSQSPSSLYSEGVSTVSTAGDHGTDHSSLASQPELMHGASKADRAMSRSVTPVIVVESVNATPLSYVDHEKPPPRVTTPVLRSTEQMKPAISNRSDEHISPTHKKILQSTQIPSYSPSRRKPRLSKKSEKPKTSSSSLSSRSSVLTEKNAGKEHKRTGSGHRLLSNWFRKCA</sequence>
<feature type="region of interest" description="Disordered" evidence="1">
    <location>
        <begin position="1"/>
        <end position="26"/>
    </location>
</feature>
<keyword evidence="3" id="KW-1185">Reference proteome</keyword>
<feature type="compositionally biased region" description="Polar residues" evidence="1">
    <location>
        <begin position="648"/>
        <end position="658"/>
    </location>
</feature>
<feature type="region of interest" description="Disordered" evidence="1">
    <location>
        <begin position="606"/>
        <end position="703"/>
    </location>
</feature>
<feature type="compositionally biased region" description="Low complexity" evidence="1">
    <location>
        <begin position="674"/>
        <end position="684"/>
    </location>
</feature>
<feature type="compositionally biased region" description="Polar residues" evidence="1">
    <location>
        <begin position="531"/>
        <end position="559"/>
    </location>
</feature>
<feature type="region of interest" description="Disordered" evidence="1">
    <location>
        <begin position="511"/>
        <end position="585"/>
    </location>
</feature>
<organism evidence="2 3">
    <name type="scientific">Australozyma saopauloensis</name>
    <dbReference type="NCBI Taxonomy" id="291208"/>
    <lineage>
        <taxon>Eukaryota</taxon>
        <taxon>Fungi</taxon>
        <taxon>Dikarya</taxon>
        <taxon>Ascomycota</taxon>
        <taxon>Saccharomycotina</taxon>
        <taxon>Pichiomycetes</taxon>
        <taxon>Metschnikowiaceae</taxon>
        <taxon>Australozyma</taxon>
    </lineage>
</organism>
<protein>
    <submittedName>
        <fullName evidence="2">Uncharacterized protein</fullName>
    </submittedName>
</protein>
<feature type="region of interest" description="Disordered" evidence="1">
    <location>
        <begin position="324"/>
        <end position="345"/>
    </location>
</feature>
<accession>A0AAX4H6I7</accession>
<name>A0AAX4H6I7_9ASCO</name>
<dbReference type="AlphaFoldDB" id="A0AAX4H6I7"/>
<reference evidence="2 3" key="1">
    <citation type="submission" date="2023-10" db="EMBL/GenBank/DDBJ databases">
        <title>Draft Genome Sequence of Candida saopaulonensis from a very Premature Infant with Sepsis.</title>
        <authorList>
            <person name="Ning Y."/>
            <person name="Dai R."/>
            <person name="Xiao M."/>
            <person name="Xu Y."/>
            <person name="Yan Q."/>
            <person name="Zhang L."/>
        </authorList>
    </citation>
    <scope>NUCLEOTIDE SEQUENCE [LARGE SCALE GENOMIC DNA]</scope>
    <source>
        <strain evidence="2 3">19XY460</strain>
    </source>
</reference>
<dbReference type="Proteomes" id="UP001338582">
    <property type="component" value="Chromosome 2"/>
</dbReference>
<dbReference type="GeneID" id="88172389"/>